<sequence>MAELGFQHQTQDRAREISPDSVILATDSNFSLFSSSTPASIDRSSFAADIESSFNRGSQTGLARHVYCEASGGTVSDPNKHVMHKTVYLSRNAKAKANKEDSGIAEIGDTDLLFDLASTSFSQALKECQDRRSRSKAKLKKPDMKGADSVDTKNSFISHACISSPQYGHRKKPVIIDRRDSNTKTLPQSNGRTLPSKWIDAERWIISPISRDGAVKSKSGPLRTPVIDLYSPKELTSEEGKGAYLQASSPSSTGVMDVDGLSIQYGGHGIGATLDSCNDLPITRSISVNGCPELFCISSLSDFQDESDSKKVVDTNISRIALKDMGHMAAQMIPEGHNPSSPKRCSSPPPTRSSILPITEVQCFHSPKEDTRNVLDEQVTLTRWRKKHRIRIPGASVDIFDYWKSNAAIGVHSYGQEISKTANCLSQVKREEARITAWENLQKAKAEAAIQKFEVKLQKKRSTSMDKIMKKLRSAQKKAAEMRTSMLVGQNQEDVTFSHRALTLSRTHHMGSFGGCFTCHAF</sequence>
<evidence type="ECO:0000256" key="2">
    <source>
        <dbReference type="SAM" id="Coils"/>
    </source>
</evidence>
<dbReference type="EMBL" id="CAMAPE010000027">
    <property type="protein sequence ID" value="CAH9091415.1"/>
    <property type="molecule type" value="Genomic_DNA"/>
</dbReference>
<gene>
    <name evidence="5" type="ORF">CEURO_LOCUS11553</name>
</gene>
<evidence type="ECO:0000256" key="1">
    <source>
        <dbReference type="ARBA" id="ARBA00005711"/>
    </source>
</evidence>
<dbReference type="PANTHER" id="PTHR31471">
    <property type="entry name" value="OS02G0116800 PROTEIN"/>
    <property type="match status" value="1"/>
</dbReference>
<evidence type="ECO:0000259" key="4">
    <source>
        <dbReference type="Pfam" id="PF03763"/>
    </source>
</evidence>
<evidence type="ECO:0000256" key="3">
    <source>
        <dbReference type="SAM" id="MobiDB-lite"/>
    </source>
</evidence>
<keyword evidence="2" id="KW-0175">Coiled coil</keyword>
<comment type="caution">
    <text evidence="5">The sequence shown here is derived from an EMBL/GenBank/DDBJ whole genome shotgun (WGS) entry which is preliminary data.</text>
</comment>
<organism evidence="5 6">
    <name type="scientific">Cuscuta europaea</name>
    <name type="common">European dodder</name>
    <dbReference type="NCBI Taxonomy" id="41803"/>
    <lineage>
        <taxon>Eukaryota</taxon>
        <taxon>Viridiplantae</taxon>
        <taxon>Streptophyta</taxon>
        <taxon>Embryophyta</taxon>
        <taxon>Tracheophyta</taxon>
        <taxon>Spermatophyta</taxon>
        <taxon>Magnoliopsida</taxon>
        <taxon>eudicotyledons</taxon>
        <taxon>Gunneridae</taxon>
        <taxon>Pentapetalae</taxon>
        <taxon>asterids</taxon>
        <taxon>lamiids</taxon>
        <taxon>Solanales</taxon>
        <taxon>Convolvulaceae</taxon>
        <taxon>Cuscuteae</taxon>
        <taxon>Cuscuta</taxon>
        <taxon>Cuscuta subgen. Cuscuta</taxon>
    </lineage>
</organism>
<dbReference type="OrthoDB" id="1291867at2759"/>
<dbReference type="Proteomes" id="UP001152484">
    <property type="component" value="Unassembled WGS sequence"/>
</dbReference>
<accession>A0A9P0Z9S3</accession>
<feature type="region of interest" description="Disordered" evidence="3">
    <location>
        <begin position="131"/>
        <end position="150"/>
    </location>
</feature>
<comment type="similarity">
    <text evidence="1">Belongs to the remorin family.</text>
</comment>
<protein>
    <recommendedName>
        <fullName evidence="4">Remorin C-terminal domain-containing protein</fullName>
    </recommendedName>
</protein>
<keyword evidence="6" id="KW-1185">Reference proteome</keyword>
<reference evidence="5" key="1">
    <citation type="submission" date="2022-07" db="EMBL/GenBank/DDBJ databases">
        <authorList>
            <person name="Macas J."/>
            <person name="Novak P."/>
            <person name="Neumann P."/>
        </authorList>
    </citation>
    <scope>NUCLEOTIDE SEQUENCE</scope>
</reference>
<feature type="domain" description="Remorin C-terminal" evidence="4">
    <location>
        <begin position="418"/>
        <end position="510"/>
    </location>
</feature>
<name>A0A9P0Z9S3_CUSEU</name>
<feature type="compositionally biased region" description="Basic and acidic residues" evidence="3">
    <location>
        <begin position="140"/>
        <end position="150"/>
    </location>
</feature>
<dbReference type="PANTHER" id="PTHR31471:SF13">
    <property type="entry name" value="REMORIN FAMILY PROTEIN"/>
    <property type="match status" value="1"/>
</dbReference>
<evidence type="ECO:0000313" key="6">
    <source>
        <dbReference type="Proteomes" id="UP001152484"/>
    </source>
</evidence>
<dbReference type="AlphaFoldDB" id="A0A9P0Z9S3"/>
<evidence type="ECO:0000313" key="5">
    <source>
        <dbReference type="EMBL" id="CAH9091415.1"/>
    </source>
</evidence>
<proteinExistence type="inferred from homology"/>
<feature type="coiled-coil region" evidence="2">
    <location>
        <begin position="443"/>
        <end position="485"/>
    </location>
</feature>
<dbReference type="Pfam" id="PF03763">
    <property type="entry name" value="Remorin_C"/>
    <property type="match status" value="1"/>
</dbReference>
<dbReference type="InterPro" id="IPR005516">
    <property type="entry name" value="Remorin_C"/>
</dbReference>